<dbReference type="Proteomes" id="UP000595857">
    <property type="component" value="Chromosome"/>
</dbReference>
<feature type="domain" description="GAF" evidence="1">
    <location>
        <begin position="26"/>
        <end position="149"/>
    </location>
</feature>
<dbReference type="Pfam" id="PF13185">
    <property type="entry name" value="GAF_2"/>
    <property type="match status" value="1"/>
</dbReference>
<protein>
    <submittedName>
        <fullName evidence="2">GAF domain-containing protein</fullName>
    </submittedName>
</protein>
<evidence type="ECO:0000313" key="3">
    <source>
        <dbReference type="Proteomes" id="UP000595857"/>
    </source>
</evidence>
<accession>A0ABX7CA18</accession>
<name>A0ABX7CA18_9HYPH</name>
<gene>
    <name evidence="2" type="ORF">JI748_07010</name>
</gene>
<evidence type="ECO:0000313" key="2">
    <source>
        <dbReference type="EMBL" id="QQR41130.1"/>
    </source>
</evidence>
<proteinExistence type="predicted"/>
<keyword evidence="3" id="KW-1185">Reference proteome</keyword>
<dbReference type="EMBL" id="CP068046">
    <property type="protein sequence ID" value="QQR41130.1"/>
    <property type="molecule type" value="Genomic_DNA"/>
</dbReference>
<sequence>MTEHAPALARFDAAIAEAKGAEAAYLALEELVRATVGAKLFTVMTVDMEHDLSRRAYTSDPVNYPTSGTKPINYGPWFDTVHTQQAYFVANTIEDIAKVLFDHELINELGCQSIVNMPVIIGGSLIAVVNMLDVAGHFTPERVQLIRDVVSVPAKLAVLAAR</sequence>
<dbReference type="InterPro" id="IPR029016">
    <property type="entry name" value="GAF-like_dom_sf"/>
</dbReference>
<reference evidence="2 3" key="1">
    <citation type="submission" date="2021-01" db="EMBL/GenBank/DDBJ databases">
        <title>Genome seq and assembly of Devosia sp. LEGU1.</title>
        <authorList>
            <person name="Chhetri G."/>
        </authorList>
    </citation>
    <scope>NUCLEOTIDE SEQUENCE [LARGE SCALE GENOMIC DNA]</scope>
    <source>
        <strain evidence="2 3">LEGU1</strain>
    </source>
</reference>
<dbReference type="SUPFAM" id="SSF55781">
    <property type="entry name" value="GAF domain-like"/>
    <property type="match status" value="1"/>
</dbReference>
<evidence type="ECO:0000259" key="1">
    <source>
        <dbReference type="Pfam" id="PF13185"/>
    </source>
</evidence>
<organism evidence="2 3">
    <name type="scientific">Devosia rhizoryzae</name>
    <dbReference type="NCBI Taxonomy" id="2774137"/>
    <lineage>
        <taxon>Bacteria</taxon>
        <taxon>Pseudomonadati</taxon>
        <taxon>Pseudomonadota</taxon>
        <taxon>Alphaproteobacteria</taxon>
        <taxon>Hyphomicrobiales</taxon>
        <taxon>Devosiaceae</taxon>
        <taxon>Devosia</taxon>
    </lineage>
</organism>
<dbReference type="InterPro" id="IPR003018">
    <property type="entry name" value="GAF"/>
</dbReference>
<dbReference type="Gene3D" id="3.30.450.40">
    <property type="match status" value="1"/>
</dbReference>